<comment type="function">
    <text evidence="9">Catalyzes the isomerization of citrate to isocitrate via cis-aconitate.</text>
</comment>
<dbReference type="FunFam" id="3.20.19.10:FF:000001">
    <property type="entry name" value="Aconitate hydratase"/>
    <property type="match status" value="1"/>
</dbReference>
<evidence type="ECO:0000256" key="6">
    <source>
        <dbReference type="ARBA" id="ARBA00023014"/>
    </source>
</evidence>
<evidence type="ECO:0000313" key="13">
    <source>
        <dbReference type="Proteomes" id="UP000199611"/>
    </source>
</evidence>
<reference evidence="12 13" key="1">
    <citation type="submission" date="2016-10" db="EMBL/GenBank/DDBJ databases">
        <authorList>
            <person name="de Groot N.N."/>
        </authorList>
    </citation>
    <scope>NUCLEOTIDE SEQUENCE [LARGE SCALE GENOMIC DNA]</scope>
    <source>
        <strain evidence="12 13">DSM 9990</strain>
    </source>
</reference>
<dbReference type="CDD" id="cd01586">
    <property type="entry name" value="AcnA_IRP"/>
    <property type="match status" value="1"/>
</dbReference>
<comment type="similarity">
    <text evidence="3 9">Belongs to the aconitase/IPM isomerase family.</text>
</comment>
<dbReference type="GO" id="GO:0046872">
    <property type="term" value="F:metal ion binding"/>
    <property type="evidence" value="ECO:0007669"/>
    <property type="project" value="UniProtKB-KW"/>
</dbReference>
<dbReference type="AlphaFoldDB" id="A0A1I4QF80"/>
<gene>
    <name evidence="12" type="ORF">SAMN05660836_00003</name>
</gene>
<dbReference type="PROSITE" id="PS00450">
    <property type="entry name" value="ACONITASE_1"/>
    <property type="match status" value="1"/>
</dbReference>
<evidence type="ECO:0000313" key="12">
    <source>
        <dbReference type="EMBL" id="SFM38677.1"/>
    </source>
</evidence>
<feature type="domain" description="Aconitase/3-isopropylmalate dehydratase large subunit alpha/beta/alpha" evidence="10">
    <location>
        <begin position="61"/>
        <end position="548"/>
    </location>
</feature>
<evidence type="ECO:0000256" key="9">
    <source>
        <dbReference type="RuleBase" id="RU361275"/>
    </source>
</evidence>
<name>A0A1I4QF80_9BACT</name>
<comment type="cofactor">
    <cofactor evidence="1">
        <name>[4Fe-4S] cluster</name>
        <dbReference type="ChEBI" id="CHEBI:49883"/>
    </cofactor>
</comment>
<keyword evidence="9" id="KW-0004">4Fe-4S</keyword>
<evidence type="ECO:0000256" key="1">
    <source>
        <dbReference type="ARBA" id="ARBA00001966"/>
    </source>
</evidence>
<dbReference type="SUPFAM" id="SSF52016">
    <property type="entry name" value="LeuD/IlvD-like"/>
    <property type="match status" value="1"/>
</dbReference>
<protein>
    <recommendedName>
        <fullName evidence="9">Aconitate hydratase</fullName>
        <shortName evidence="9">Aconitase</shortName>
        <ecNumber evidence="9">4.2.1.3</ecNumber>
    </recommendedName>
</protein>
<dbReference type="InterPro" id="IPR015928">
    <property type="entry name" value="Aconitase/3IPM_dehydase_swvl"/>
</dbReference>
<keyword evidence="5 9" id="KW-0408">Iron</keyword>
<evidence type="ECO:0000256" key="7">
    <source>
        <dbReference type="ARBA" id="ARBA00023239"/>
    </source>
</evidence>
<dbReference type="InterPro" id="IPR018136">
    <property type="entry name" value="Aconitase_4Fe-4S_BS"/>
</dbReference>
<dbReference type="PRINTS" id="PR00415">
    <property type="entry name" value="ACONITASE"/>
</dbReference>
<keyword evidence="6 9" id="KW-0411">Iron-sulfur</keyword>
<dbReference type="CDD" id="cd01580">
    <property type="entry name" value="AcnA_IRP_Swivel"/>
    <property type="match status" value="1"/>
</dbReference>
<comment type="pathway">
    <text evidence="2">Carbohydrate metabolism; tricarboxylic acid cycle; isocitrate from oxaloacetate: step 2/2.</text>
</comment>
<evidence type="ECO:0000259" key="10">
    <source>
        <dbReference type="Pfam" id="PF00330"/>
    </source>
</evidence>
<dbReference type="STRING" id="39841.SAMN05660836_00003"/>
<dbReference type="InterPro" id="IPR000573">
    <property type="entry name" value="AconitaseA/IPMdHydase_ssu_swvl"/>
</dbReference>
<dbReference type="Gene3D" id="3.30.499.10">
    <property type="entry name" value="Aconitase, domain 3"/>
    <property type="match status" value="2"/>
</dbReference>
<dbReference type="PANTHER" id="PTHR11670">
    <property type="entry name" value="ACONITASE/IRON-RESPONSIVE ELEMENT FAMILY MEMBER"/>
    <property type="match status" value="1"/>
</dbReference>
<dbReference type="EMBL" id="FOUU01000001">
    <property type="protein sequence ID" value="SFM38677.1"/>
    <property type="molecule type" value="Genomic_DNA"/>
</dbReference>
<dbReference type="InterPro" id="IPR006249">
    <property type="entry name" value="Aconitase/IRP2"/>
</dbReference>
<dbReference type="EC" id="4.2.1.3" evidence="9"/>
<dbReference type="NCBIfam" id="TIGR01341">
    <property type="entry name" value="aconitase_1"/>
    <property type="match status" value="1"/>
</dbReference>
<evidence type="ECO:0000259" key="11">
    <source>
        <dbReference type="Pfam" id="PF00694"/>
    </source>
</evidence>
<keyword evidence="4" id="KW-0479">Metal-binding</keyword>
<comment type="catalytic activity">
    <reaction evidence="8 9">
        <text>citrate = D-threo-isocitrate</text>
        <dbReference type="Rhea" id="RHEA:10336"/>
        <dbReference type="ChEBI" id="CHEBI:15562"/>
        <dbReference type="ChEBI" id="CHEBI:16947"/>
        <dbReference type="EC" id="4.2.1.3"/>
    </reaction>
</comment>
<dbReference type="OrthoDB" id="9764318at2"/>
<dbReference type="SUPFAM" id="SSF53732">
    <property type="entry name" value="Aconitase iron-sulfur domain"/>
    <property type="match status" value="1"/>
</dbReference>
<dbReference type="GO" id="GO:0051539">
    <property type="term" value="F:4 iron, 4 sulfur cluster binding"/>
    <property type="evidence" value="ECO:0007669"/>
    <property type="project" value="UniProtKB-KW"/>
</dbReference>
<organism evidence="12 13">
    <name type="scientific">Thermodesulforhabdus norvegica</name>
    <dbReference type="NCBI Taxonomy" id="39841"/>
    <lineage>
        <taxon>Bacteria</taxon>
        <taxon>Pseudomonadati</taxon>
        <taxon>Thermodesulfobacteriota</taxon>
        <taxon>Syntrophobacteria</taxon>
        <taxon>Syntrophobacterales</taxon>
        <taxon>Thermodesulforhabdaceae</taxon>
        <taxon>Thermodesulforhabdus</taxon>
    </lineage>
</organism>
<dbReference type="Pfam" id="PF00330">
    <property type="entry name" value="Aconitase"/>
    <property type="match status" value="1"/>
</dbReference>
<keyword evidence="13" id="KW-1185">Reference proteome</keyword>
<evidence type="ECO:0000256" key="4">
    <source>
        <dbReference type="ARBA" id="ARBA00022723"/>
    </source>
</evidence>
<dbReference type="Gene3D" id="6.10.190.10">
    <property type="match status" value="1"/>
</dbReference>
<dbReference type="GO" id="GO:0006099">
    <property type="term" value="P:tricarboxylic acid cycle"/>
    <property type="evidence" value="ECO:0007669"/>
    <property type="project" value="UniProtKB-UniPathway"/>
</dbReference>
<dbReference type="RefSeq" id="WP_093392426.1">
    <property type="nucleotide sequence ID" value="NZ_FOUU01000001.1"/>
</dbReference>
<dbReference type="Gene3D" id="3.20.19.10">
    <property type="entry name" value="Aconitase, domain 4"/>
    <property type="match status" value="1"/>
</dbReference>
<sequence>MNVRTQIEKDGEVFEFIDLKGLCGDRLNHLPYSIRILLENLLRRQDGKLVKEHHIEKLVNWKGEYKEPVEIPFFPTRVLMQDFTGVPAVADLAAMRDAMLRLGKDPGVVNPMVPVDLVADHSVQVDFYGTADAFMYNTLREYERNKERYRFLKWAQKSFDNFRMIPPGSGICHQINLEYLSKVFWHSRKNGRVLCFPDSVVGLDSHTTMVNGIGVLGWGVGGIEAEAVLLGQPCFMTIPQVIGVRLVGKLPEGTTATDLVLRITRILRDYGVVEKFVEFFGPALKDLPVPTRTTIANMSPEYGATVGFFPVDRKVVEFLYLTGRRREALITERVAPAMGLYYTGEENPEYSDVIEVDLSATRIAVAGPSRPMDRVELPELKKKFAEILGKDHPKRAVSVHIRGETVEISDGSVVIAAITSCTNTSNPQVLIGAALLARNAVKKGLKVPGYVKTSFAPGSRVVISYLHNSGLLPYLEALGFHAVAYGCTTCIGNSGPLHPEVEKAVEKHNLNVVAVLSGNRNFEARIHQKVKSNFLASPVMVVAFALAGRVDIDFEQEPLGMDPNGMPVYLADILPDDSEIDKLVRQHIISELYEENYKHIVDGDELWKNLSVEESVTYPWDPKSTYIQRPPFFDDFSLEVPELQDIRGARVLLWLGDSVTTDHISPAGAIPEDYPAGQFLKSFGITPDRFNSYGARRGNHEVMMRGTFSNIRIRNKLVSESGGFTVKFPEKKKMFVFDAAEAYRREGVPLIVLGGKEYGTGSSRDWAAKGPKLLGVKAVIAQSFERIHRSNLIGMGILPLQFEEGQSAESLGLDGTEEYHILGVNDIKPRKKLMVKAISDGKEKTFYVVARLDTDVEVDYYRNGGILNYVLRKIAVTDCQQL</sequence>
<keyword evidence="7 9" id="KW-0456">Lyase</keyword>
<dbReference type="NCBIfam" id="NF006757">
    <property type="entry name" value="PRK09277.1"/>
    <property type="match status" value="1"/>
</dbReference>
<evidence type="ECO:0000256" key="5">
    <source>
        <dbReference type="ARBA" id="ARBA00023004"/>
    </source>
</evidence>
<dbReference type="InterPro" id="IPR015931">
    <property type="entry name" value="Acnase/IPM_dHydase_lsu_aba_1/3"/>
</dbReference>
<dbReference type="Proteomes" id="UP000199611">
    <property type="component" value="Unassembled WGS sequence"/>
</dbReference>
<dbReference type="GO" id="GO:0003994">
    <property type="term" value="F:aconitate hydratase activity"/>
    <property type="evidence" value="ECO:0007669"/>
    <property type="project" value="UniProtKB-EC"/>
</dbReference>
<evidence type="ECO:0000256" key="8">
    <source>
        <dbReference type="ARBA" id="ARBA00023501"/>
    </source>
</evidence>
<dbReference type="UniPathway" id="UPA00223">
    <property type="reaction ID" value="UER00718"/>
</dbReference>
<evidence type="ECO:0000256" key="3">
    <source>
        <dbReference type="ARBA" id="ARBA00007185"/>
    </source>
</evidence>
<dbReference type="NCBIfam" id="NF009520">
    <property type="entry name" value="PRK12881.1"/>
    <property type="match status" value="1"/>
</dbReference>
<dbReference type="InterPro" id="IPR036008">
    <property type="entry name" value="Aconitase_4Fe-4S_dom"/>
</dbReference>
<dbReference type="InterPro" id="IPR044137">
    <property type="entry name" value="AcnA_IRP_Swivel"/>
</dbReference>
<dbReference type="InterPro" id="IPR001030">
    <property type="entry name" value="Acoase/IPM_deHydtase_lsu_aba"/>
</dbReference>
<accession>A0A1I4QF80</accession>
<proteinExistence type="inferred from homology"/>
<evidence type="ECO:0000256" key="2">
    <source>
        <dbReference type="ARBA" id="ARBA00004717"/>
    </source>
</evidence>
<dbReference type="Pfam" id="PF00694">
    <property type="entry name" value="Aconitase_C"/>
    <property type="match status" value="1"/>
</dbReference>
<feature type="domain" description="Aconitase A/isopropylmalate dehydratase small subunit swivel" evidence="11">
    <location>
        <begin position="678"/>
        <end position="804"/>
    </location>
</feature>